<dbReference type="EMBL" id="JACMSC010000011">
    <property type="protein sequence ID" value="KAG6501407.1"/>
    <property type="molecule type" value="Genomic_DNA"/>
</dbReference>
<sequence>MGACTSIPNDSDSSMRYRLGLASKAKRFFLASPAKDKSLYEANPVDGFSLKSPKLAGSKDEIFFDTQVWLDSDCEDDFFSVNGDFTPSRGSTPIHPLSMSSTPKLDNHFLFDKSPYSISEPSPTGRKKLAELLYETNVTEVKEDATAKSDRDKTSTTRTSNSLSTSSACSTEGSPSRDLGSRKDKAWSAGHCCLPSLRNFGLEERRQKMSSPSPWAA</sequence>
<feature type="compositionally biased region" description="Low complexity" evidence="1">
    <location>
        <begin position="156"/>
        <end position="176"/>
    </location>
</feature>
<feature type="region of interest" description="Disordered" evidence="1">
    <location>
        <begin position="142"/>
        <end position="183"/>
    </location>
</feature>
<accession>A0A8J5GII9</accession>
<name>A0A8J5GII9_ZINOF</name>
<proteinExistence type="predicted"/>
<comment type="caution">
    <text evidence="2">The sequence shown here is derived from an EMBL/GenBank/DDBJ whole genome shotgun (WGS) entry which is preliminary data.</text>
</comment>
<reference evidence="2 3" key="1">
    <citation type="submission" date="2020-08" db="EMBL/GenBank/DDBJ databases">
        <title>Plant Genome Project.</title>
        <authorList>
            <person name="Zhang R.-G."/>
        </authorList>
    </citation>
    <scope>NUCLEOTIDE SEQUENCE [LARGE SCALE GENOMIC DNA]</scope>
    <source>
        <tissue evidence="2">Rhizome</tissue>
    </source>
</reference>
<feature type="compositionally biased region" description="Basic and acidic residues" evidence="1">
    <location>
        <begin position="142"/>
        <end position="155"/>
    </location>
</feature>
<dbReference type="AlphaFoldDB" id="A0A8J5GII9"/>
<dbReference type="InterPro" id="IPR038947">
    <property type="entry name" value="At3g27210-like"/>
</dbReference>
<dbReference type="Proteomes" id="UP000734854">
    <property type="component" value="Unassembled WGS sequence"/>
</dbReference>
<dbReference type="OrthoDB" id="1925325at2759"/>
<protein>
    <submittedName>
        <fullName evidence="2">Uncharacterized protein</fullName>
    </submittedName>
</protein>
<evidence type="ECO:0000313" key="3">
    <source>
        <dbReference type="Proteomes" id="UP000734854"/>
    </source>
</evidence>
<evidence type="ECO:0000313" key="2">
    <source>
        <dbReference type="EMBL" id="KAG6501407.1"/>
    </source>
</evidence>
<gene>
    <name evidence="2" type="ORF">ZIOFF_041287</name>
</gene>
<keyword evidence="3" id="KW-1185">Reference proteome</keyword>
<evidence type="ECO:0000256" key="1">
    <source>
        <dbReference type="SAM" id="MobiDB-lite"/>
    </source>
</evidence>
<dbReference type="PANTHER" id="PTHR34280:SF2">
    <property type="entry name" value="OS01G0920100 PROTEIN"/>
    <property type="match status" value="1"/>
</dbReference>
<dbReference type="PANTHER" id="PTHR34280">
    <property type="entry name" value="OS01G0920100 PROTEIN"/>
    <property type="match status" value="1"/>
</dbReference>
<organism evidence="2 3">
    <name type="scientific">Zingiber officinale</name>
    <name type="common">Ginger</name>
    <name type="synonym">Amomum zingiber</name>
    <dbReference type="NCBI Taxonomy" id="94328"/>
    <lineage>
        <taxon>Eukaryota</taxon>
        <taxon>Viridiplantae</taxon>
        <taxon>Streptophyta</taxon>
        <taxon>Embryophyta</taxon>
        <taxon>Tracheophyta</taxon>
        <taxon>Spermatophyta</taxon>
        <taxon>Magnoliopsida</taxon>
        <taxon>Liliopsida</taxon>
        <taxon>Zingiberales</taxon>
        <taxon>Zingiberaceae</taxon>
        <taxon>Zingiber</taxon>
    </lineage>
</organism>